<name>A0A934ILW5_9HYPH</name>
<dbReference type="PANTHER" id="PTHR10584">
    <property type="entry name" value="SUGAR KINASE"/>
    <property type="match status" value="1"/>
</dbReference>
<dbReference type="Proteomes" id="UP000609531">
    <property type="component" value="Unassembled WGS sequence"/>
</dbReference>
<dbReference type="AlphaFoldDB" id="A0A934ILW5"/>
<evidence type="ECO:0000313" key="4">
    <source>
        <dbReference type="EMBL" id="MBJ3774315.1"/>
    </source>
</evidence>
<evidence type="ECO:0000256" key="1">
    <source>
        <dbReference type="ARBA" id="ARBA00022679"/>
    </source>
</evidence>
<dbReference type="GO" id="GO:0005829">
    <property type="term" value="C:cytosol"/>
    <property type="evidence" value="ECO:0007669"/>
    <property type="project" value="TreeGrafter"/>
</dbReference>
<gene>
    <name evidence="4" type="ORF">JCR33_01355</name>
</gene>
<keyword evidence="5" id="KW-1185">Reference proteome</keyword>
<sequence length="291" mass="29793">MSRGVHVVGNAAVDIIYRVDRLPRSGETRLAGRPHRDCGGKGLNQAVAAARAGARVVFHAPVGRDREAEMLAAALAGHDGLTVRWWPRPLATDHSIILVEDGGENIVVSTTECAHSVSEAEAAHAVDGTQAGDVLLMQPGLTDAATRAALARGRARGLVSILNVAPPLDPGPLLGLADVMVANKDEAVALFGAPVADGRHPPKGVARLVVTRGARGALLWEAGGCTVLPAPTVDPVDTTGAGDAFAGTLAAGIALGVDLRRALAAAMRSAADSVTRRGTHAAIATLTPPRW</sequence>
<comment type="caution">
    <text evidence="4">The sequence shown here is derived from an EMBL/GenBank/DDBJ whole genome shotgun (WGS) entry which is preliminary data.</text>
</comment>
<dbReference type="InterPro" id="IPR029056">
    <property type="entry name" value="Ribokinase-like"/>
</dbReference>
<organism evidence="4 5">
    <name type="scientific">Acuticoccus mangrovi</name>
    <dbReference type="NCBI Taxonomy" id="2796142"/>
    <lineage>
        <taxon>Bacteria</taxon>
        <taxon>Pseudomonadati</taxon>
        <taxon>Pseudomonadota</taxon>
        <taxon>Alphaproteobacteria</taxon>
        <taxon>Hyphomicrobiales</taxon>
        <taxon>Amorphaceae</taxon>
        <taxon>Acuticoccus</taxon>
    </lineage>
</organism>
<dbReference type="InterPro" id="IPR002139">
    <property type="entry name" value="Ribo/fructo_kinase"/>
</dbReference>
<dbReference type="Gene3D" id="3.40.1190.20">
    <property type="match status" value="1"/>
</dbReference>
<dbReference type="InterPro" id="IPR011611">
    <property type="entry name" value="PfkB_dom"/>
</dbReference>
<dbReference type="GO" id="GO:0016301">
    <property type="term" value="F:kinase activity"/>
    <property type="evidence" value="ECO:0007669"/>
    <property type="project" value="UniProtKB-KW"/>
</dbReference>
<dbReference type="PRINTS" id="PR00990">
    <property type="entry name" value="RIBOKINASE"/>
</dbReference>
<proteinExistence type="predicted"/>
<keyword evidence="2" id="KW-0418">Kinase</keyword>
<evidence type="ECO:0000259" key="3">
    <source>
        <dbReference type="Pfam" id="PF00294"/>
    </source>
</evidence>
<evidence type="ECO:0000313" key="5">
    <source>
        <dbReference type="Proteomes" id="UP000609531"/>
    </source>
</evidence>
<dbReference type="Pfam" id="PF00294">
    <property type="entry name" value="PfkB"/>
    <property type="match status" value="1"/>
</dbReference>
<keyword evidence="1" id="KW-0808">Transferase</keyword>
<protein>
    <recommendedName>
        <fullName evidence="3">Carbohydrate kinase PfkB domain-containing protein</fullName>
    </recommendedName>
</protein>
<dbReference type="SUPFAM" id="SSF53613">
    <property type="entry name" value="Ribokinase-like"/>
    <property type="match status" value="1"/>
</dbReference>
<dbReference type="RefSeq" id="WP_198880204.1">
    <property type="nucleotide sequence ID" value="NZ_JAEKJA010000001.1"/>
</dbReference>
<accession>A0A934ILW5</accession>
<dbReference type="PANTHER" id="PTHR10584:SF166">
    <property type="entry name" value="RIBOKINASE"/>
    <property type="match status" value="1"/>
</dbReference>
<feature type="domain" description="Carbohydrate kinase PfkB" evidence="3">
    <location>
        <begin position="5"/>
        <end position="282"/>
    </location>
</feature>
<dbReference type="GO" id="GO:0006796">
    <property type="term" value="P:phosphate-containing compound metabolic process"/>
    <property type="evidence" value="ECO:0007669"/>
    <property type="project" value="UniProtKB-ARBA"/>
</dbReference>
<reference evidence="4" key="1">
    <citation type="submission" date="2020-12" db="EMBL/GenBank/DDBJ databases">
        <title>Bacterial taxonomy.</title>
        <authorList>
            <person name="Pan X."/>
        </authorList>
    </citation>
    <scope>NUCLEOTIDE SEQUENCE</scope>
    <source>
        <strain evidence="4">B2012</strain>
    </source>
</reference>
<dbReference type="EMBL" id="JAEKJA010000001">
    <property type="protein sequence ID" value="MBJ3774315.1"/>
    <property type="molecule type" value="Genomic_DNA"/>
</dbReference>
<evidence type="ECO:0000256" key="2">
    <source>
        <dbReference type="ARBA" id="ARBA00022777"/>
    </source>
</evidence>